<evidence type="ECO:0000256" key="1">
    <source>
        <dbReference type="ARBA" id="ARBA00004651"/>
    </source>
</evidence>
<sequence>MNALTGLITVTGRFMLSFLFIAAGIGKLGAGYAATEGYMAMMGVPSWLLPIVIATEIGGGLAILLGFKTRVVAFLMAGFTLLTAIIFHSNLADQTQSIMFMKNLSIAGGLLLLTVNGAGRYALDNRH</sequence>
<feature type="transmembrane region" description="Helical" evidence="7">
    <location>
        <begin position="47"/>
        <end position="67"/>
    </location>
</feature>
<comment type="similarity">
    <text evidence="2">Belongs to the DoxX family.</text>
</comment>
<evidence type="ECO:0000256" key="3">
    <source>
        <dbReference type="ARBA" id="ARBA00022475"/>
    </source>
</evidence>
<feature type="transmembrane region" description="Helical" evidence="7">
    <location>
        <begin position="104"/>
        <end position="123"/>
    </location>
</feature>
<name>A0A7C1W654_9GAMM</name>
<keyword evidence="4 7" id="KW-0812">Transmembrane</keyword>
<dbReference type="Pfam" id="PF07681">
    <property type="entry name" value="DoxX"/>
    <property type="match status" value="1"/>
</dbReference>
<dbReference type="PANTHER" id="PTHR33452:SF1">
    <property type="entry name" value="INNER MEMBRANE PROTEIN YPHA-RELATED"/>
    <property type="match status" value="1"/>
</dbReference>
<dbReference type="InterPro" id="IPR051907">
    <property type="entry name" value="DoxX-like_oxidoreductase"/>
</dbReference>
<evidence type="ECO:0000256" key="2">
    <source>
        <dbReference type="ARBA" id="ARBA00006679"/>
    </source>
</evidence>
<keyword evidence="3" id="KW-1003">Cell membrane</keyword>
<feature type="transmembrane region" description="Helical" evidence="7">
    <location>
        <begin position="14"/>
        <end position="35"/>
    </location>
</feature>
<dbReference type="AlphaFoldDB" id="A0A7C1W654"/>
<feature type="transmembrane region" description="Helical" evidence="7">
    <location>
        <begin position="73"/>
        <end position="92"/>
    </location>
</feature>
<dbReference type="InterPro" id="IPR032808">
    <property type="entry name" value="DoxX"/>
</dbReference>
<organism evidence="8">
    <name type="scientific">Methylophaga aminisulfidivorans</name>
    <dbReference type="NCBI Taxonomy" id="230105"/>
    <lineage>
        <taxon>Bacteria</taxon>
        <taxon>Pseudomonadati</taxon>
        <taxon>Pseudomonadota</taxon>
        <taxon>Gammaproteobacteria</taxon>
        <taxon>Thiotrichales</taxon>
        <taxon>Piscirickettsiaceae</taxon>
        <taxon>Methylophaga</taxon>
    </lineage>
</organism>
<dbReference type="PANTHER" id="PTHR33452">
    <property type="entry name" value="OXIDOREDUCTASE CATD-RELATED"/>
    <property type="match status" value="1"/>
</dbReference>
<keyword evidence="5 7" id="KW-1133">Transmembrane helix</keyword>
<gene>
    <name evidence="8" type="ORF">ENI26_10260</name>
</gene>
<accession>A0A7C1W654</accession>
<proteinExistence type="inferred from homology"/>
<evidence type="ECO:0000256" key="5">
    <source>
        <dbReference type="ARBA" id="ARBA00022989"/>
    </source>
</evidence>
<protein>
    <submittedName>
        <fullName evidence="8">DoxX family protein</fullName>
    </submittedName>
</protein>
<evidence type="ECO:0000256" key="7">
    <source>
        <dbReference type="SAM" id="Phobius"/>
    </source>
</evidence>
<comment type="caution">
    <text evidence="8">The sequence shown here is derived from an EMBL/GenBank/DDBJ whole genome shotgun (WGS) entry which is preliminary data.</text>
</comment>
<evidence type="ECO:0000313" key="8">
    <source>
        <dbReference type="EMBL" id="HEC74736.1"/>
    </source>
</evidence>
<evidence type="ECO:0000256" key="6">
    <source>
        <dbReference type="ARBA" id="ARBA00023136"/>
    </source>
</evidence>
<dbReference type="EMBL" id="DRHY01000222">
    <property type="protein sequence ID" value="HEC74736.1"/>
    <property type="molecule type" value="Genomic_DNA"/>
</dbReference>
<reference evidence="8" key="1">
    <citation type="journal article" date="2020" name="mSystems">
        <title>Genome- and Community-Level Interaction Insights into Carbon Utilization and Element Cycling Functions of Hydrothermarchaeota in Hydrothermal Sediment.</title>
        <authorList>
            <person name="Zhou Z."/>
            <person name="Liu Y."/>
            <person name="Xu W."/>
            <person name="Pan J."/>
            <person name="Luo Z.H."/>
            <person name="Li M."/>
        </authorList>
    </citation>
    <scope>NUCLEOTIDE SEQUENCE [LARGE SCALE GENOMIC DNA]</scope>
    <source>
        <strain evidence="8">HyVt-380</strain>
    </source>
</reference>
<comment type="subcellular location">
    <subcellularLocation>
        <location evidence="1">Cell membrane</location>
        <topology evidence="1">Multi-pass membrane protein</topology>
    </subcellularLocation>
</comment>
<evidence type="ECO:0000256" key="4">
    <source>
        <dbReference type="ARBA" id="ARBA00022692"/>
    </source>
</evidence>
<dbReference type="Proteomes" id="UP000886384">
    <property type="component" value="Unassembled WGS sequence"/>
</dbReference>
<keyword evidence="6 7" id="KW-0472">Membrane</keyword>
<dbReference type="GO" id="GO:0005886">
    <property type="term" value="C:plasma membrane"/>
    <property type="evidence" value="ECO:0007669"/>
    <property type="project" value="UniProtKB-SubCell"/>
</dbReference>